<gene>
    <name evidence="1" type="ORF">D917_10195</name>
</gene>
<dbReference type="EMBL" id="LVZM01016374">
    <property type="protein sequence ID" value="OUC42852.1"/>
    <property type="molecule type" value="Genomic_DNA"/>
</dbReference>
<accession>A0A1Y3ECJ2</accession>
<sequence>MEYSSEPAHPYYYEIITCEPNSLMLSIKEPQHPIMPLNACKLSLVNDLNSQQAFAVDLEVHQ</sequence>
<evidence type="ECO:0000313" key="1">
    <source>
        <dbReference type="EMBL" id="OUC42852.1"/>
    </source>
</evidence>
<comment type="caution">
    <text evidence="1">The sequence shown here is derived from an EMBL/GenBank/DDBJ whole genome shotgun (WGS) entry which is preliminary data.</text>
</comment>
<name>A0A1Y3ECJ2_9BILA</name>
<reference evidence="1 2" key="1">
    <citation type="submission" date="2015-04" db="EMBL/GenBank/DDBJ databases">
        <title>Draft genome of the roundworm Trichinella nativa.</title>
        <authorList>
            <person name="Mitreva M."/>
        </authorList>
    </citation>
    <scope>NUCLEOTIDE SEQUENCE [LARGE SCALE GENOMIC DNA]</scope>
    <source>
        <strain evidence="1 2">ISS45</strain>
    </source>
</reference>
<dbReference type="AlphaFoldDB" id="A0A1Y3ECJ2"/>
<dbReference type="Proteomes" id="UP000243006">
    <property type="component" value="Unassembled WGS sequence"/>
</dbReference>
<proteinExistence type="predicted"/>
<organism evidence="1 2">
    <name type="scientific">Trichinella nativa</name>
    <dbReference type="NCBI Taxonomy" id="6335"/>
    <lineage>
        <taxon>Eukaryota</taxon>
        <taxon>Metazoa</taxon>
        <taxon>Ecdysozoa</taxon>
        <taxon>Nematoda</taxon>
        <taxon>Enoplea</taxon>
        <taxon>Dorylaimia</taxon>
        <taxon>Trichinellida</taxon>
        <taxon>Trichinellidae</taxon>
        <taxon>Trichinella</taxon>
    </lineage>
</organism>
<evidence type="ECO:0000313" key="2">
    <source>
        <dbReference type="Proteomes" id="UP000243006"/>
    </source>
</evidence>
<protein>
    <submittedName>
        <fullName evidence="1">Uncharacterized protein</fullName>
    </submittedName>
</protein>